<evidence type="ECO:0000313" key="4">
    <source>
        <dbReference type="Proteomes" id="UP000274130"/>
    </source>
</evidence>
<reference evidence="3 4" key="3">
    <citation type="submission" date="2007-09" db="EMBL/GenBank/DDBJ databases">
        <title>The study of MrNV and XSV in Macrobrachium rosenbergii from Thailand.</title>
        <authorList>
            <person name="Baoprasertkul P."/>
            <person name="Somsiri T."/>
            <person name="Tundavanitj S."/>
            <person name="Chinabut S."/>
        </authorList>
    </citation>
    <scope>NUCLEOTIDE SEQUENCE [LARGE SCALE GENOMIC DNA]</scope>
    <source>
        <strain evidence="3">M298</strain>
    </source>
</reference>
<proteinExistence type="predicted"/>
<keyword evidence="5" id="KW-1185">Reference proteome</keyword>
<dbReference type="Proteomes" id="UP000274196">
    <property type="component" value="Segment"/>
</dbReference>
<dbReference type="KEGG" id="vg:40526549"/>
<feature type="region of interest" description="Disordered" evidence="1">
    <location>
        <begin position="1"/>
        <end position="26"/>
    </location>
</feature>
<sequence>MNKRINNNRRTMRSRRGRGRTMGSNLIPYANSPVPIPYTPPVTPVTVIGNPRKTTWIDIDLSSEESGIYTLTVGSYRNRITKLGPSKPNFIIEKVAAYAAPGDYKVVLNDFKTGIQVVDEGSYAHRAAAGILYPPAAQIFYGISATGTLNTITTTAKDPVPVVRALVTYWDSEQ</sequence>
<reference evidence="2" key="2">
    <citation type="submission" date="2005-08" db="EMBL/GenBank/DDBJ databases">
        <authorList>
            <person name="Zhang H."/>
            <person name="Shi Z."/>
        </authorList>
    </citation>
    <scope>NUCLEOTIDE SEQUENCE</scope>
</reference>
<dbReference type="EMBL" id="EU150130">
    <property type="protein sequence ID" value="ABW38172.1"/>
    <property type="molecule type" value="Genomic_RNA"/>
</dbReference>
<feature type="compositionally biased region" description="Basic residues" evidence="1">
    <location>
        <begin position="1"/>
        <end position="19"/>
    </location>
</feature>
<dbReference type="GO" id="GO:0019013">
    <property type="term" value="C:viral nucleocapsid"/>
    <property type="evidence" value="ECO:0007669"/>
    <property type="project" value="UniProtKB-KW"/>
</dbReference>
<keyword evidence="2" id="KW-0543">Viral nucleoprotein</keyword>
<protein>
    <submittedName>
        <fullName evidence="2 3">Capsid protein</fullName>
    </submittedName>
</protein>
<reference evidence="2" key="1">
    <citation type="journal article" date="2004" name="Wuhan Da Xue Xue Bao Li Xue Ban">
        <title>The Sequencing of an Extra Small Virus Isolated from White-tail-diseased Giant Fresh Water Prawn, Macrobrachium rosenbergii.</title>
        <authorList>
            <person name="Zhang H."/>
            <person name="Yuan J."/>
            <person name="Qian D."/>
            <person name="Zhang X."/>
            <person name="Wang J."/>
            <person name="Shi Z."/>
        </authorList>
    </citation>
    <scope>NUCLEOTIDE SEQUENCE [LARGE SCALE GENOMIC DNA]</scope>
</reference>
<dbReference type="EMBL" id="DQ174318">
    <property type="protein sequence ID" value="AAZ99893.1"/>
    <property type="molecule type" value="Genomic_RNA"/>
</dbReference>
<evidence type="ECO:0000313" key="3">
    <source>
        <dbReference type="EMBL" id="ABW38172.1"/>
    </source>
</evidence>
<evidence type="ECO:0000256" key="1">
    <source>
        <dbReference type="SAM" id="MobiDB-lite"/>
    </source>
</evidence>
<keyword evidence="2" id="KW-0946">Virion</keyword>
<dbReference type="Proteomes" id="UP000274130">
    <property type="component" value="Segment"/>
</dbReference>
<gene>
    <name evidence="2" type="primary">cp17</name>
</gene>
<dbReference type="RefSeq" id="YP_009666310.1">
    <property type="nucleotide sequence ID" value="NC_043492.1"/>
</dbReference>
<accession>A8UX71</accession>
<dbReference type="GeneID" id="40526549"/>
<organism evidence="3 4">
    <name type="scientific">Extra small virus</name>
    <dbReference type="NCBI Taxonomy" id="230604"/>
    <lineage>
        <taxon>Viruses</taxon>
        <taxon>Riboviria</taxon>
        <taxon>Riboviria incertae sedis</taxon>
        <taxon>Tombendovirales</taxon>
        <taxon>Sarthroviridae</taxon>
        <taxon>Macronovirus</taxon>
        <taxon>Macronovirus macrobrachii</taxon>
        <taxon>Macrobrachium satellite virus 1</taxon>
    </lineage>
</organism>
<evidence type="ECO:0000313" key="5">
    <source>
        <dbReference type="Proteomes" id="UP000274196"/>
    </source>
</evidence>
<evidence type="ECO:0000313" key="2">
    <source>
        <dbReference type="EMBL" id="AAZ99893.1"/>
    </source>
</evidence>
<name>A8UX71_9VIRU</name>